<dbReference type="Proteomes" id="UP001052739">
    <property type="component" value="Unassembled WGS sequence"/>
</dbReference>
<gene>
    <name evidence="1" type="ORF">Shyd_60800</name>
</gene>
<comment type="caution">
    <text evidence="1">The sequence shown here is derived from an EMBL/GenBank/DDBJ whole genome shotgun (WGS) entry which is preliminary data.</text>
</comment>
<organism evidence="1 2">
    <name type="scientific">Streptomyces hydrogenans</name>
    <dbReference type="NCBI Taxonomy" id="1873719"/>
    <lineage>
        <taxon>Bacteria</taxon>
        <taxon>Bacillati</taxon>
        <taxon>Actinomycetota</taxon>
        <taxon>Actinomycetes</taxon>
        <taxon>Kitasatosporales</taxon>
        <taxon>Streptomycetaceae</taxon>
        <taxon>Streptomyces</taxon>
    </lineage>
</organism>
<accession>A0ABQ3PI76</accession>
<reference evidence="1" key="1">
    <citation type="submission" date="2024-05" db="EMBL/GenBank/DDBJ databases">
        <title>Whole genome shotgun sequence of Streptomyces hydrogenans NBRC 13475.</title>
        <authorList>
            <person name="Komaki H."/>
            <person name="Tamura T."/>
        </authorList>
    </citation>
    <scope>NUCLEOTIDE SEQUENCE</scope>
    <source>
        <strain evidence="1">NBRC 13475</strain>
    </source>
</reference>
<keyword evidence="2" id="KW-1185">Reference proteome</keyword>
<proteinExistence type="predicted"/>
<evidence type="ECO:0000313" key="1">
    <source>
        <dbReference type="EMBL" id="GHI24709.1"/>
    </source>
</evidence>
<dbReference type="EMBL" id="BNDW01000068">
    <property type="protein sequence ID" value="GHI24709.1"/>
    <property type="molecule type" value="Genomic_DNA"/>
</dbReference>
<evidence type="ECO:0008006" key="3">
    <source>
        <dbReference type="Google" id="ProtNLM"/>
    </source>
</evidence>
<name>A0ABQ3PI76_9ACTN</name>
<sequence>MLIAALLRAGGRRGAGSTRDIQVTVMAHDAARAYPRVARSRRSRPKVTVDVARIRDPVSRCDPVQSYSPKKLGFFQEHT</sequence>
<protein>
    <recommendedName>
        <fullName evidence="3">Secreted protein</fullName>
    </recommendedName>
</protein>
<evidence type="ECO:0000313" key="2">
    <source>
        <dbReference type="Proteomes" id="UP001052739"/>
    </source>
</evidence>